<comment type="caution">
    <text evidence="1">The sequence shown here is derived from an EMBL/GenBank/DDBJ whole genome shotgun (WGS) entry which is preliminary data.</text>
</comment>
<proteinExistence type="predicted"/>
<name>A0A392WDI8_9FABA</name>
<evidence type="ECO:0000313" key="1">
    <source>
        <dbReference type="EMBL" id="MCI96730.1"/>
    </source>
</evidence>
<reference evidence="1 2" key="1">
    <citation type="journal article" date="2018" name="Front. Plant Sci.">
        <title>Red Clover (Trifolium pratense) and Zigzag Clover (T. medium) - A Picture of Genomic Similarities and Differences.</title>
        <authorList>
            <person name="Dluhosova J."/>
            <person name="Istvanek J."/>
            <person name="Nedelnik J."/>
            <person name="Repkova J."/>
        </authorList>
    </citation>
    <scope>NUCLEOTIDE SEQUENCE [LARGE SCALE GENOMIC DNA]</scope>
    <source>
        <strain evidence="2">cv. 10/8</strain>
        <tissue evidence="1">Leaf</tissue>
    </source>
</reference>
<protein>
    <submittedName>
        <fullName evidence="1">Uncharacterized protein</fullName>
    </submittedName>
</protein>
<evidence type="ECO:0000313" key="2">
    <source>
        <dbReference type="Proteomes" id="UP000265520"/>
    </source>
</evidence>
<sequence length="59" mass="6658">MAHSETLTQEKATLEEDDNALQGSVAVLYEEGFQYALEQMRVLFPDLDEQRLGEADALK</sequence>
<accession>A0A392WDI8</accession>
<dbReference type="EMBL" id="LXQA011422511">
    <property type="protein sequence ID" value="MCI96730.1"/>
    <property type="molecule type" value="Genomic_DNA"/>
</dbReference>
<dbReference type="Proteomes" id="UP000265520">
    <property type="component" value="Unassembled WGS sequence"/>
</dbReference>
<feature type="non-terminal residue" evidence="1">
    <location>
        <position position="59"/>
    </location>
</feature>
<dbReference type="AlphaFoldDB" id="A0A392WDI8"/>
<organism evidence="1 2">
    <name type="scientific">Trifolium medium</name>
    <dbReference type="NCBI Taxonomy" id="97028"/>
    <lineage>
        <taxon>Eukaryota</taxon>
        <taxon>Viridiplantae</taxon>
        <taxon>Streptophyta</taxon>
        <taxon>Embryophyta</taxon>
        <taxon>Tracheophyta</taxon>
        <taxon>Spermatophyta</taxon>
        <taxon>Magnoliopsida</taxon>
        <taxon>eudicotyledons</taxon>
        <taxon>Gunneridae</taxon>
        <taxon>Pentapetalae</taxon>
        <taxon>rosids</taxon>
        <taxon>fabids</taxon>
        <taxon>Fabales</taxon>
        <taxon>Fabaceae</taxon>
        <taxon>Papilionoideae</taxon>
        <taxon>50 kb inversion clade</taxon>
        <taxon>NPAAA clade</taxon>
        <taxon>Hologalegina</taxon>
        <taxon>IRL clade</taxon>
        <taxon>Trifolieae</taxon>
        <taxon>Trifolium</taxon>
    </lineage>
</organism>
<keyword evidence="2" id="KW-1185">Reference proteome</keyword>